<dbReference type="EMBL" id="CP094298">
    <property type="protein sequence ID" value="UNZ06211.1"/>
    <property type="molecule type" value="Genomic_DNA"/>
</dbReference>
<accession>A0ABY3Z8T6</accession>
<organism evidence="1 2">
    <name type="scientific">Streptomyces rimosus subsp. rimosus</name>
    <dbReference type="NCBI Taxonomy" id="132474"/>
    <lineage>
        <taxon>Bacteria</taxon>
        <taxon>Bacillati</taxon>
        <taxon>Actinomycetota</taxon>
        <taxon>Actinomycetes</taxon>
        <taxon>Kitasatosporales</taxon>
        <taxon>Streptomycetaceae</taxon>
        <taxon>Streptomyces</taxon>
    </lineage>
</organism>
<proteinExistence type="predicted"/>
<name>A0ABY3Z8T6_STRRM</name>
<sequence>MASAEQVAHEHYLRQQRIVRRSVDRAQGLWGGLDVADLDGSWQAVAGGLVAAVTAGQREAAAHADPYVAAVLAAEGLESDPDGSVDAAAFAGAAADGRPLKSLLYEPVIETKWRLQEAGQSAVESLLGGLEKLLRAAATQVADAGRTAAGASIAGNRTINGYVRVVNPPACARCIILAGTEYGWNRGFQRHPRCDCVHMPTKLVARGRHHRGAFDARRYFDSLSAAEQNRIFTASGAQAVRDGASLTSVVNARRGMYTASAYGRRVRATRDSATRRGQWYRAERQRAIQRGLVPRSGRGFRLTSPRLLPEEIYDLAGSRSEAITLLRRFGYLH</sequence>
<evidence type="ECO:0000313" key="1">
    <source>
        <dbReference type="EMBL" id="UNZ06211.1"/>
    </source>
</evidence>
<gene>
    <name evidence="1" type="ORF">SRIMR7_29095</name>
</gene>
<dbReference type="GeneID" id="66854651"/>
<protein>
    <submittedName>
        <fullName evidence="1">Uncharacterized protein</fullName>
    </submittedName>
</protein>
<reference evidence="1 2" key="1">
    <citation type="submission" date="2022-03" db="EMBL/GenBank/DDBJ databases">
        <title>Complete genome of Streptomyces rimosus ssp. rimosus R7 (=ATCC 10970).</title>
        <authorList>
            <person name="Beganovic S."/>
            <person name="Ruckert C."/>
            <person name="Busche T."/>
            <person name="Kalinowski J."/>
            <person name="Wittmann C."/>
        </authorList>
    </citation>
    <scope>NUCLEOTIDE SEQUENCE [LARGE SCALE GENOMIC DNA]</scope>
    <source>
        <strain evidence="1 2">R7</strain>
    </source>
</reference>
<dbReference type="RefSeq" id="WP_003981221.1">
    <property type="nucleotide sequence ID" value="NZ_CP043497.1"/>
</dbReference>
<evidence type="ECO:0000313" key="2">
    <source>
        <dbReference type="Proteomes" id="UP000829494"/>
    </source>
</evidence>
<keyword evidence="2" id="KW-1185">Reference proteome</keyword>
<dbReference type="Proteomes" id="UP000829494">
    <property type="component" value="Chromosome"/>
</dbReference>